<evidence type="ECO:0000256" key="8">
    <source>
        <dbReference type="ARBA" id="ARBA00022837"/>
    </source>
</evidence>
<name>A0ABP0M1U8_9DINO</name>
<keyword evidence="8" id="KW-0106">Calcium</keyword>
<feature type="transmembrane region" description="Helical" evidence="15">
    <location>
        <begin position="154"/>
        <end position="179"/>
    </location>
</feature>
<keyword evidence="11" id="KW-0443">Lipid metabolism</keyword>
<keyword evidence="4" id="KW-0597">Phosphoprotein</keyword>
<evidence type="ECO:0000256" key="13">
    <source>
        <dbReference type="ARBA" id="ARBA00024531"/>
    </source>
</evidence>
<comment type="caution">
    <text evidence="17">The sequence shown here is derived from an EMBL/GenBank/DDBJ whole genome shotgun (WGS) entry which is preliminary data.</text>
</comment>
<gene>
    <name evidence="17" type="ORF">SCF082_LOCUS25177</name>
</gene>
<evidence type="ECO:0000256" key="14">
    <source>
        <dbReference type="ARBA" id="ARBA00026104"/>
    </source>
</evidence>
<dbReference type="EMBL" id="CAXAMM010018815">
    <property type="protein sequence ID" value="CAK9044255.1"/>
    <property type="molecule type" value="Genomic_DNA"/>
</dbReference>
<evidence type="ECO:0000256" key="7">
    <source>
        <dbReference type="ARBA" id="ARBA00022801"/>
    </source>
</evidence>
<evidence type="ECO:0000256" key="6">
    <source>
        <dbReference type="ARBA" id="ARBA00022723"/>
    </source>
</evidence>
<evidence type="ECO:0000259" key="16">
    <source>
        <dbReference type="Pfam" id="PF01764"/>
    </source>
</evidence>
<evidence type="ECO:0000256" key="1">
    <source>
        <dbReference type="ARBA" id="ARBA00001913"/>
    </source>
</evidence>
<feature type="domain" description="Fungal lipase-type" evidence="16">
    <location>
        <begin position="459"/>
        <end position="624"/>
    </location>
</feature>
<dbReference type="Gene3D" id="3.40.50.1820">
    <property type="entry name" value="alpha/beta hydrolase"/>
    <property type="match status" value="1"/>
</dbReference>
<evidence type="ECO:0000256" key="15">
    <source>
        <dbReference type="SAM" id="Phobius"/>
    </source>
</evidence>
<dbReference type="PANTHER" id="PTHR45792:SF8">
    <property type="entry name" value="DIACYLGLYCEROL LIPASE-ALPHA"/>
    <property type="match status" value="1"/>
</dbReference>
<keyword evidence="6" id="KW-0479">Metal-binding</keyword>
<evidence type="ECO:0000313" key="17">
    <source>
        <dbReference type="EMBL" id="CAK9044255.1"/>
    </source>
</evidence>
<feature type="transmembrane region" description="Helical" evidence="15">
    <location>
        <begin position="109"/>
        <end position="134"/>
    </location>
</feature>
<evidence type="ECO:0000256" key="2">
    <source>
        <dbReference type="ARBA" id="ARBA00004651"/>
    </source>
</evidence>
<feature type="transmembrane region" description="Helical" evidence="15">
    <location>
        <begin position="31"/>
        <end position="50"/>
    </location>
</feature>
<dbReference type="Proteomes" id="UP001642464">
    <property type="component" value="Unassembled WGS sequence"/>
</dbReference>
<dbReference type="InterPro" id="IPR002921">
    <property type="entry name" value="Fungal_lipase-type"/>
</dbReference>
<dbReference type="InterPro" id="IPR052214">
    <property type="entry name" value="DAG_Lipase-Related"/>
</dbReference>
<keyword evidence="7" id="KW-0378">Hydrolase</keyword>
<evidence type="ECO:0000256" key="4">
    <source>
        <dbReference type="ARBA" id="ARBA00022553"/>
    </source>
</evidence>
<dbReference type="InterPro" id="IPR029058">
    <property type="entry name" value="AB_hydrolase_fold"/>
</dbReference>
<keyword evidence="10 15" id="KW-1133">Transmembrane helix</keyword>
<organism evidence="17 18">
    <name type="scientific">Durusdinium trenchii</name>
    <dbReference type="NCBI Taxonomy" id="1381693"/>
    <lineage>
        <taxon>Eukaryota</taxon>
        <taxon>Sar</taxon>
        <taxon>Alveolata</taxon>
        <taxon>Dinophyceae</taxon>
        <taxon>Suessiales</taxon>
        <taxon>Symbiodiniaceae</taxon>
        <taxon>Durusdinium</taxon>
    </lineage>
</organism>
<keyword evidence="12 15" id="KW-0472">Membrane</keyword>
<dbReference type="EC" id="3.1.1.116" evidence="14"/>
<feature type="transmembrane region" description="Helical" evidence="15">
    <location>
        <begin position="70"/>
        <end position="89"/>
    </location>
</feature>
<comment type="catalytic activity">
    <reaction evidence="13">
        <text>a 1,2-diacyl-sn-glycerol + H2O = a 2-acylglycerol + a fatty acid + H(+)</text>
        <dbReference type="Rhea" id="RHEA:33275"/>
        <dbReference type="ChEBI" id="CHEBI:15377"/>
        <dbReference type="ChEBI" id="CHEBI:15378"/>
        <dbReference type="ChEBI" id="CHEBI:17389"/>
        <dbReference type="ChEBI" id="CHEBI:17815"/>
        <dbReference type="ChEBI" id="CHEBI:28868"/>
        <dbReference type="EC" id="3.1.1.116"/>
    </reaction>
    <physiologicalReaction direction="left-to-right" evidence="13">
        <dbReference type="Rhea" id="RHEA:33276"/>
    </physiologicalReaction>
</comment>
<evidence type="ECO:0000256" key="10">
    <source>
        <dbReference type="ARBA" id="ARBA00022989"/>
    </source>
</evidence>
<dbReference type="SUPFAM" id="SSF53474">
    <property type="entry name" value="alpha/beta-Hydrolases"/>
    <property type="match status" value="1"/>
</dbReference>
<keyword evidence="3" id="KW-1003">Cell membrane</keyword>
<keyword evidence="9" id="KW-0442">Lipid degradation</keyword>
<reference evidence="17 18" key="1">
    <citation type="submission" date="2024-02" db="EMBL/GenBank/DDBJ databases">
        <authorList>
            <person name="Chen Y."/>
            <person name="Shah S."/>
            <person name="Dougan E. K."/>
            <person name="Thang M."/>
            <person name="Chan C."/>
        </authorList>
    </citation>
    <scope>NUCLEOTIDE SEQUENCE [LARGE SCALE GENOMIC DNA]</scope>
</reference>
<proteinExistence type="predicted"/>
<dbReference type="PANTHER" id="PTHR45792">
    <property type="entry name" value="DIACYLGLYCEROL LIPASE HOMOLOG-RELATED"/>
    <property type="match status" value="1"/>
</dbReference>
<keyword evidence="18" id="KW-1185">Reference proteome</keyword>
<evidence type="ECO:0000256" key="12">
    <source>
        <dbReference type="ARBA" id="ARBA00023136"/>
    </source>
</evidence>
<evidence type="ECO:0000256" key="9">
    <source>
        <dbReference type="ARBA" id="ARBA00022963"/>
    </source>
</evidence>
<keyword evidence="5 15" id="KW-0812">Transmembrane</keyword>
<dbReference type="CDD" id="cd00519">
    <property type="entry name" value="Lipase_3"/>
    <property type="match status" value="1"/>
</dbReference>
<comment type="subcellular location">
    <subcellularLocation>
        <location evidence="2">Cell membrane</location>
        <topology evidence="2">Multi-pass membrane protein</topology>
    </subcellularLocation>
</comment>
<evidence type="ECO:0000256" key="5">
    <source>
        <dbReference type="ARBA" id="ARBA00022692"/>
    </source>
</evidence>
<evidence type="ECO:0000256" key="3">
    <source>
        <dbReference type="ARBA" id="ARBA00022475"/>
    </source>
</evidence>
<evidence type="ECO:0000313" key="18">
    <source>
        <dbReference type="Proteomes" id="UP001642464"/>
    </source>
</evidence>
<accession>A0ABP0M1U8</accession>
<sequence>MPRLQVGGQGFNIGSDDFFLPGLVGMMNRTVWTVLNVLFVVLARGGTSVMTECDVDFPGTEQEEQLYRGFALYLIISVGTLLAYTRLVYDSTRGTPLDEEKRKNVPNDLLILVAMMIPQMVAGVLFAILASNWPDVVPGAVDTAGCEALLEQKFVLLVVALVFIWLDVVVFFGSAYLFLHRYDVSRKEAMYMDDFEQNTVRWQNCFQFWCRATRLLTCNLFGFVTSGDDAEEVYHSVGEVFNTWFSGTDMTITDLVAAAILVRIDQRKERRNTELYKRAGDNESSYVPGAKARKKGFRIQGVRALAPLEKAGSRGPDSLTARVADDIDDEDEDKLSSIEAGMAGYIPPQEALESIKMCYEYVHYMVAMYGWKLALYSNMVRMQPVEGLRKVLKLPSPRKERRLGAGDNCIGCSEQALLTHTEVTREQVIYATYSSVSKDTHAVQVPHAVIVDHERQTVVITMRGTMSLQDLMTDFMVEPASLSTCGSTWGFDGGGHYAHAGMLKIAMRIRAALEHNKVLHQLLGVEPTRFDTSYEYDPNDDEAKPFINWDALPNCRGYQLKVLGHSLGGGVASLLCLMLRPSFPGATCIAYAGPGAMMSYKLSVQSREWCTNIYLGDDMIPHLNWQTLRNLKLRVFDVLYRAKVSKARIFRSLFVGSRPEDLLYEPYEVPQTEARLAILRKRDDFMNKRHSGLMENVTMHAPGVTIHLTKMETVLHKKRCGLQTRKERIYEPFWTLPEQDADQREKGYDLNVSTRILLDHFPDLLAPVLRQVLQRYGSEPEL</sequence>
<protein>
    <recommendedName>
        <fullName evidence="14">sn-1-specific diacylglycerol lipase</fullName>
        <ecNumber evidence="14">3.1.1.116</ecNumber>
    </recommendedName>
</protein>
<comment type="cofactor">
    <cofactor evidence="1">
        <name>Ca(2+)</name>
        <dbReference type="ChEBI" id="CHEBI:29108"/>
    </cofactor>
</comment>
<evidence type="ECO:0000256" key="11">
    <source>
        <dbReference type="ARBA" id="ARBA00023098"/>
    </source>
</evidence>
<dbReference type="Pfam" id="PF01764">
    <property type="entry name" value="Lipase_3"/>
    <property type="match status" value="1"/>
</dbReference>